<protein>
    <recommendedName>
        <fullName evidence="1">HNH nuclease domain-containing protein</fullName>
    </recommendedName>
</protein>
<proteinExistence type="predicted"/>
<dbReference type="Gene3D" id="3.90.75.20">
    <property type="match status" value="1"/>
</dbReference>
<evidence type="ECO:0000313" key="3">
    <source>
        <dbReference type="Proteomes" id="UP000324800"/>
    </source>
</evidence>
<evidence type="ECO:0000313" key="2">
    <source>
        <dbReference type="EMBL" id="KAA6374166.1"/>
    </source>
</evidence>
<dbReference type="InterPro" id="IPR044925">
    <property type="entry name" value="His-Me_finger_sf"/>
</dbReference>
<dbReference type="SUPFAM" id="SSF54060">
    <property type="entry name" value="His-Me finger endonucleases"/>
    <property type="match status" value="1"/>
</dbReference>
<organism evidence="2 3">
    <name type="scientific">Streblomastix strix</name>
    <dbReference type="NCBI Taxonomy" id="222440"/>
    <lineage>
        <taxon>Eukaryota</taxon>
        <taxon>Metamonada</taxon>
        <taxon>Preaxostyla</taxon>
        <taxon>Oxymonadida</taxon>
        <taxon>Streblomastigidae</taxon>
        <taxon>Streblomastix</taxon>
    </lineage>
</organism>
<dbReference type="InterPro" id="IPR003615">
    <property type="entry name" value="HNH_nuc"/>
</dbReference>
<evidence type="ECO:0000259" key="1">
    <source>
        <dbReference type="Pfam" id="PF13392"/>
    </source>
</evidence>
<comment type="caution">
    <text evidence="2">The sequence shown here is derived from an EMBL/GenBank/DDBJ whole genome shotgun (WGS) entry which is preliminary data.</text>
</comment>
<dbReference type="Proteomes" id="UP000324800">
    <property type="component" value="Unassembled WGS sequence"/>
</dbReference>
<dbReference type="AlphaFoldDB" id="A0A5J4UU63"/>
<reference evidence="2 3" key="1">
    <citation type="submission" date="2019-03" db="EMBL/GenBank/DDBJ databases">
        <title>Single cell metagenomics reveals metabolic interactions within the superorganism composed of flagellate Streblomastix strix and complex community of Bacteroidetes bacteria on its surface.</title>
        <authorList>
            <person name="Treitli S.C."/>
            <person name="Kolisko M."/>
            <person name="Husnik F."/>
            <person name="Keeling P."/>
            <person name="Hampl V."/>
        </authorList>
    </citation>
    <scope>NUCLEOTIDE SEQUENCE [LARGE SCALE GENOMIC DNA]</scope>
    <source>
        <strain evidence="2">ST1C</strain>
    </source>
</reference>
<feature type="domain" description="HNH nuclease" evidence="1">
    <location>
        <begin position="56"/>
        <end position="101"/>
    </location>
</feature>
<sequence>MENNNQQQYVQLVVEPEFEITTTQPWRVRRIADGFMPTINQRDDEYMQVRLNQHMYQLHRLVALQFIPNDDPEHKTQTDHRSKDRTDNSLVNLRWVTPSQNCLNRDQIYLEDIDDETGYHFIHAKDINGKVHKIYYTKFKRFVGLI</sequence>
<name>A0A5J4UU63_9EUKA</name>
<dbReference type="Pfam" id="PF13392">
    <property type="entry name" value="HNH_3"/>
    <property type="match status" value="1"/>
</dbReference>
<gene>
    <name evidence="2" type="ORF">EZS28_030305</name>
</gene>
<accession>A0A5J4UU63</accession>
<dbReference type="EMBL" id="SNRW01012180">
    <property type="protein sequence ID" value="KAA6374166.1"/>
    <property type="molecule type" value="Genomic_DNA"/>
</dbReference>